<organism evidence="1 2">
    <name type="scientific">Actinomadura parmotrematis</name>
    <dbReference type="NCBI Taxonomy" id="2864039"/>
    <lineage>
        <taxon>Bacteria</taxon>
        <taxon>Bacillati</taxon>
        <taxon>Actinomycetota</taxon>
        <taxon>Actinomycetes</taxon>
        <taxon>Streptosporangiales</taxon>
        <taxon>Thermomonosporaceae</taxon>
        <taxon>Actinomadura</taxon>
    </lineage>
</organism>
<dbReference type="Pfam" id="PF14435">
    <property type="entry name" value="SUKH-4"/>
    <property type="match status" value="1"/>
</dbReference>
<proteinExistence type="predicted"/>
<evidence type="ECO:0000313" key="1">
    <source>
        <dbReference type="EMBL" id="MBW8482397.1"/>
    </source>
</evidence>
<dbReference type="RefSeq" id="WP_220164894.1">
    <property type="nucleotide sequence ID" value="NZ_JAIBOA010000004.1"/>
</dbReference>
<protein>
    <submittedName>
        <fullName evidence="1">SUKH-4 family immunity protein</fullName>
    </submittedName>
</protein>
<dbReference type="Proteomes" id="UP000774570">
    <property type="component" value="Unassembled WGS sequence"/>
</dbReference>
<reference evidence="1 2" key="1">
    <citation type="submission" date="2021-07" db="EMBL/GenBank/DDBJ databases">
        <title>Actinomadura sp. PM05-2 isolated from lichen.</title>
        <authorList>
            <person name="Somphong A."/>
            <person name="Phongsopitanun W."/>
            <person name="Tanasupawat S."/>
            <person name="Peongsungnone V."/>
        </authorList>
    </citation>
    <scope>NUCLEOTIDE SEQUENCE [LARGE SCALE GENOMIC DNA]</scope>
    <source>
        <strain evidence="1 2">PM05-2</strain>
    </source>
</reference>
<accession>A0ABS7FS56</accession>
<name>A0ABS7FS56_9ACTN</name>
<gene>
    <name evidence="1" type="ORF">K1Y72_08490</name>
</gene>
<dbReference type="EMBL" id="JAIBOA010000004">
    <property type="protein sequence ID" value="MBW8482397.1"/>
    <property type="molecule type" value="Genomic_DNA"/>
</dbReference>
<evidence type="ECO:0000313" key="2">
    <source>
        <dbReference type="Proteomes" id="UP000774570"/>
    </source>
</evidence>
<sequence length="241" mass="26248">MIEQSLHEALTAPLDALVDGARRRTFPAGLVDGWDLPAADRDALRRFGLPTDLPMRPMPQPGREPVLAPNLAGPQERGLAADGERLYDLGAWSDQDGAPRIGAVAGTGRVLALRERPLTAADLHPTLRGIYRDLYRPAVAYLNTSVARFVEIAWRWRAAAELRRRLEEPPFPGTHAQLVERLGSADRAAEVLRAWEEACDAHLDLVDACGKRTLAAVRAVDPTQGPGGAESLWLELLLAPV</sequence>
<keyword evidence="2" id="KW-1185">Reference proteome</keyword>
<comment type="caution">
    <text evidence="1">The sequence shown here is derived from an EMBL/GenBank/DDBJ whole genome shotgun (WGS) entry which is preliminary data.</text>
</comment>
<dbReference type="InterPro" id="IPR025851">
    <property type="entry name" value="SUKH-4"/>
</dbReference>